<dbReference type="AlphaFoldDB" id="A0ABD2AKG1"/>
<comment type="caution">
    <text evidence="1">The sequence shown here is derived from an EMBL/GenBank/DDBJ whole genome shotgun (WGS) entry which is preliminary data.</text>
</comment>
<dbReference type="EMBL" id="JAYRBN010000116">
    <property type="protein sequence ID" value="KAL2721094.1"/>
    <property type="molecule type" value="Genomic_DNA"/>
</dbReference>
<accession>A0ABD2AKG1</accession>
<protein>
    <submittedName>
        <fullName evidence="1">Uncharacterized protein</fullName>
    </submittedName>
</protein>
<dbReference type="Proteomes" id="UP001607303">
    <property type="component" value="Unassembled WGS sequence"/>
</dbReference>
<name>A0ABD2AKG1_VESMC</name>
<proteinExistence type="predicted"/>
<organism evidence="1 2">
    <name type="scientific">Vespula maculifrons</name>
    <name type="common">Eastern yellow jacket</name>
    <name type="synonym">Wasp</name>
    <dbReference type="NCBI Taxonomy" id="7453"/>
    <lineage>
        <taxon>Eukaryota</taxon>
        <taxon>Metazoa</taxon>
        <taxon>Ecdysozoa</taxon>
        <taxon>Arthropoda</taxon>
        <taxon>Hexapoda</taxon>
        <taxon>Insecta</taxon>
        <taxon>Pterygota</taxon>
        <taxon>Neoptera</taxon>
        <taxon>Endopterygota</taxon>
        <taxon>Hymenoptera</taxon>
        <taxon>Apocrita</taxon>
        <taxon>Aculeata</taxon>
        <taxon>Vespoidea</taxon>
        <taxon>Vespidae</taxon>
        <taxon>Vespinae</taxon>
        <taxon>Vespula</taxon>
    </lineage>
</organism>
<keyword evidence="2" id="KW-1185">Reference proteome</keyword>
<sequence>MNRLEHCNGENSSISLNLNVCDVTSCNKNYFIEKVQNVKKTETIKTGCLSQLEAFRFRL</sequence>
<evidence type="ECO:0000313" key="2">
    <source>
        <dbReference type="Proteomes" id="UP001607303"/>
    </source>
</evidence>
<gene>
    <name evidence="1" type="ORF">V1477_019914</name>
</gene>
<evidence type="ECO:0000313" key="1">
    <source>
        <dbReference type="EMBL" id="KAL2721094.1"/>
    </source>
</evidence>
<reference evidence="1 2" key="1">
    <citation type="journal article" date="2024" name="Ann. Entomol. Soc. Am.">
        <title>Genomic analyses of the southern and eastern yellowjacket wasps (Hymenoptera: Vespidae) reveal evolutionary signatures of social life.</title>
        <authorList>
            <person name="Catto M.A."/>
            <person name="Caine P.B."/>
            <person name="Orr S.E."/>
            <person name="Hunt B.G."/>
            <person name="Goodisman M.A.D."/>
        </authorList>
    </citation>
    <scope>NUCLEOTIDE SEQUENCE [LARGE SCALE GENOMIC DNA]</scope>
    <source>
        <strain evidence="1">232</strain>
        <tissue evidence="1">Head and thorax</tissue>
    </source>
</reference>